<accession>A0A8T1VCE7</accession>
<dbReference type="EMBL" id="JAGDFM010000472">
    <property type="protein sequence ID" value="KAG7377903.1"/>
    <property type="molecule type" value="Genomic_DNA"/>
</dbReference>
<keyword evidence="2" id="KW-1185">Reference proteome</keyword>
<proteinExistence type="predicted"/>
<name>A0A8T1VCE7_9STRA</name>
<evidence type="ECO:0000313" key="2">
    <source>
        <dbReference type="Proteomes" id="UP000694044"/>
    </source>
</evidence>
<dbReference type="OrthoDB" id="10016361at2759"/>
<dbReference type="Proteomes" id="UP000694044">
    <property type="component" value="Unassembled WGS sequence"/>
</dbReference>
<protein>
    <submittedName>
        <fullName evidence="1">Uncharacterized protein</fullName>
    </submittedName>
</protein>
<evidence type="ECO:0000313" key="1">
    <source>
        <dbReference type="EMBL" id="KAG7377903.1"/>
    </source>
</evidence>
<sequence length="225" mass="25124">MTRCTTWRCPPAEPKQYPDRASPYNLWLDNYTFTTPLTKMTVKLLVPVIKSVLTSHTNPLLPALSDQTDMMYPFKSNPSYALFESRASENVKEVLQRCRLEGGTYSGALSAAVIVAYFHASQKHHSVGLTRAFSKHVVKNSCSGAFSKHVIKNSRPGDAGELSVESLFLYVSTAKCFNYSMLHKLEDDDAKRLFQAYVAFGEHIGEVDQHATMADVLAQVEPLLE</sequence>
<gene>
    <name evidence="1" type="ORF">PHYPSEUDO_010862</name>
</gene>
<organism evidence="1 2">
    <name type="scientific">Phytophthora pseudosyringae</name>
    <dbReference type="NCBI Taxonomy" id="221518"/>
    <lineage>
        <taxon>Eukaryota</taxon>
        <taxon>Sar</taxon>
        <taxon>Stramenopiles</taxon>
        <taxon>Oomycota</taxon>
        <taxon>Peronosporomycetes</taxon>
        <taxon>Peronosporales</taxon>
        <taxon>Peronosporaceae</taxon>
        <taxon>Phytophthora</taxon>
    </lineage>
</organism>
<reference evidence="1" key="1">
    <citation type="submission" date="2021-02" db="EMBL/GenBank/DDBJ databases">
        <authorList>
            <person name="Palmer J.M."/>
        </authorList>
    </citation>
    <scope>NUCLEOTIDE SEQUENCE</scope>
    <source>
        <strain evidence="1">SCRP734</strain>
    </source>
</reference>
<comment type="caution">
    <text evidence="1">The sequence shown here is derived from an EMBL/GenBank/DDBJ whole genome shotgun (WGS) entry which is preliminary data.</text>
</comment>
<dbReference type="AlphaFoldDB" id="A0A8T1VCE7"/>